<gene>
    <name evidence="1" type="ORF">BT96DRAFT_928215</name>
</gene>
<organism evidence="1 2">
    <name type="scientific">Gymnopus androsaceus JB14</name>
    <dbReference type="NCBI Taxonomy" id="1447944"/>
    <lineage>
        <taxon>Eukaryota</taxon>
        <taxon>Fungi</taxon>
        <taxon>Dikarya</taxon>
        <taxon>Basidiomycota</taxon>
        <taxon>Agaricomycotina</taxon>
        <taxon>Agaricomycetes</taxon>
        <taxon>Agaricomycetidae</taxon>
        <taxon>Agaricales</taxon>
        <taxon>Marasmiineae</taxon>
        <taxon>Omphalotaceae</taxon>
        <taxon>Gymnopus</taxon>
    </lineage>
</organism>
<evidence type="ECO:0000313" key="1">
    <source>
        <dbReference type="EMBL" id="KAE9386423.1"/>
    </source>
</evidence>
<dbReference type="EMBL" id="ML769880">
    <property type="protein sequence ID" value="KAE9386423.1"/>
    <property type="molecule type" value="Genomic_DNA"/>
</dbReference>
<name>A0A6A4GM79_9AGAR</name>
<accession>A0A6A4GM79</accession>
<keyword evidence="2" id="KW-1185">Reference proteome</keyword>
<reference evidence="1" key="1">
    <citation type="journal article" date="2019" name="Environ. Microbiol.">
        <title>Fungal ecological strategies reflected in gene transcription - a case study of two litter decomposers.</title>
        <authorList>
            <person name="Barbi F."/>
            <person name="Kohler A."/>
            <person name="Barry K."/>
            <person name="Baskaran P."/>
            <person name="Daum C."/>
            <person name="Fauchery L."/>
            <person name="Ihrmark K."/>
            <person name="Kuo A."/>
            <person name="LaButti K."/>
            <person name="Lipzen A."/>
            <person name="Morin E."/>
            <person name="Grigoriev I.V."/>
            <person name="Henrissat B."/>
            <person name="Lindahl B."/>
            <person name="Martin F."/>
        </authorList>
    </citation>
    <scope>NUCLEOTIDE SEQUENCE</scope>
    <source>
        <strain evidence="1">JB14</strain>
    </source>
</reference>
<proteinExistence type="predicted"/>
<dbReference type="AlphaFoldDB" id="A0A6A4GM79"/>
<protein>
    <submittedName>
        <fullName evidence="1">Uncharacterized protein</fullName>
    </submittedName>
</protein>
<feature type="non-terminal residue" evidence="1">
    <location>
        <position position="1"/>
    </location>
</feature>
<sequence length="63" mass="7286">LQPSTGFNPGVFPELGTRAEEEVDRAVFGSLRARVLIPWFPFRLLYRCLDLYLYPRSGHFDQA</sequence>
<dbReference type="Proteomes" id="UP000799118">
    <property type="component" value="Unassembled WGS sequence"/>
</dbReference>
<evidence type="ECO:0000313" key="2">
    <source>
        <dbReference type="Proteomes" id="UP000799118"/>
    </source>
</evidence>